<protein>
    <submittedName>
        <fullName evidence="1">Uncharacterized protein</fullName>
    </submittedName>
</protein>
<name>M5EFB2_9HYPH</name>
<dbReference type="AlphaFoldDB" id="M5EFB2"/>
<proteinExistence type="predicted"/>
<sequence length="60" mass="6928">MSQQMRMRSFGRSRIDRIRHDTHLLPAHSRLLDLGLSSMSKTVLALWSVNSGFDLAEWQS</sequence>
<reference evidence="1 2" key="1">
    <citation type="submission" date="2013-02" db="EMBL/GenBank/DDBJ databases">
        <authorList>
            <person name="Genoscope - CEA"/>
        </authorList>
    </citation>
    <scope>NUCLEOTIDE SEQUENCE [LARGE SCALE GENOMIC DNA]</scope>
    <source>
        <strain evidence="1 2">STM 2683</strain>
    </source>
</reference>
<dbReference type="Proteomes" id="UP000012062">
    <property type="component" value="Unassembled WGS sequence"/>
</dbReference>
<dbReference type="EMBL" id="CAUM01000001">
    <property type="protein sequence ID" value="CCV02960.1"/>
    <property type="molecule type" value="Genomic_DNA"/>
</dbReference>
<evidence type="ECO:0000313" key="2">
    <source>
        <dbReference type="Proteomes" id="UP000012062"/>
    </source>
</evidence>
<accession>M5EFB2</accession>
<keyword evidence="2" id="KW-1185">Reference proteome</keyword>
<organism evidence="1 2">
    <name type="scientific">Mesorhizobium metallidurans STM 2683</name>
    <dbReference type="NCBI Taxonomy" id="1297569"/>
    <lineage>
        <taxon>Bacteria</taxon>
        <taxon>Pseudomonadati</taxon>
        <taxon>Pseudomonadota</taxon>
        <taxon>Alphaproteobacteria</taxon>
        <taxon>Hyphomicrobiales</taxon>
        <taxon>Phyllobacteriaceae</taxon>
        <taxon>Mesorhizobium</taxon>
    </lineage>
</organism>
<evidence type="ECO:0000313" key="1">
    <source>
        <dbReference type="EMBL" id="CCV02960.1"/>
    </source>
</evidence>
<comment type="caution">
    <text evidence="1">The sequence shown here is derived from an EMBL/GenBank/DDBJ whole genome shotgun (WGS) entry which is preliminary data.</text>
</comment>
<gene>
    <name evidence="1" type="ORF">MESS2_10056</name>
</gene>